<name>A0A318Y1U0_ASPNB</name>
<proteinExistence type="predicted"/>
<feature type="region of interest" description="Disordered" evidence="1">
    <location>
        <begin position="340"/>
        <end position="427"/>
    </location>
</feature>
<accession>A0A318Y1U0</accession>
<evidence type="ECO:0000259" key="2">
    <source>
        <dbReference type="Pfam" id="PF13391"/>
    </source>
</evidence>
<feature type="compositionally biased region" description="Basic and acidic residues" evidence="1">
    <location>
        <begin position="417"/>
        <end position="427"/>
    </location>
</feature>
<evidence type="ECO:0000256" key="1">
    <source>
        <dbReference type="SAM" id="MobiDB-lite"/>
    </source>
</evidence>
<dbReference type="Proteomes" id="UP000247647">
    <property type="component" value="Unassembled WGS sequence"/>
</dbReference>
<feature type="domain" description="HNH nuclease" evidence="2">
    <location>
        <begin position="160"/>
        <end position="242"/>
    </location>
</feature>
<organism evidence="3 4">
    <name type="scientific">Aspergillus neoniger (strain CBS 115656)</name>
    <dbReference type="NCBI Taxonomy" id="1448310"/>
    <lineage>
        <taxon>Eukaryota</taxon>
        <taxon>Fungi</taxon>
        <taxon>Dikarya</taxon>
        <taxon>Ascomycota</taxon>
        <taxon>Pezizomycotina</taxon>
        <taxon>Eurotiomycetes</taxon>
        <taxon>Eurotiomycetidae</taxon>
        <taxon>Eurotiales</taxon>
        <taxon>Aspergillaceae</taxon>
        <taxon>Aspergillus</taxon>
        <taxon>Aspergillus subgen. Circumdati</taxon>
    </lineage>
</organism>
<feature type="region of interest" description="Disordered" evidence="1">
    <location>
        <begin position="108"/>
        <end position="136"/>
    </location>
</feature>
<evidence type="ECO:0000313" key="4">
    <source>
        <dbReference type="Proteomes" id="UP000247647"/>
    </source>
</evidence>
<evidence type="ECO:0000313" key="3">
    <source>
        <dbReference type="EMBL" id="PYH28336.1"/>
    </source>
</evidence>
<keyword evidence="4" id="KW-1185">Reference proteome</keyword>
<dbReference type="GeneID" id="37131725"/>
<dbReference type="RefSeq" id="XP_025473814.1">
    <property type="nucleotide sequence ID" value="XM_025629269.1"/>
</dbReference>
<feature type="compositionally biased region" description="Acidic residues" evidence="1">
    <location>
        <begin position="360"/>
        <end position="373"/>
    </location>
</feature>
<dbReference type="EMBL" id="KZ821520">
    <property type="protein sequence ID" value="PYH28336.1"/>
    <property type="molecule type" value="Genomic_DNA"/>
</dbReference>
<sequence>MGAYDEVEDPRRLKLIAQISDSIDFASEPVNPGFWAFLWLSELSQLEGYTQVFFANPRPMRSDSATSTSWTRCLKVWNTHSPIRTDHKKRKSDSLDIPETMASKIPRVSTNVAQTQKRSDVPKPTSPAKAQAATSASKFQDYSRSVSAADECKKRDKLSCLVTRGGDCIETAHIYPFSLGRKAGFVAYDEFWERLGMFWPPEKIKAWEAVTLGPDRTEILENLISLASTVHGMWGTGKLAFKPLELSEDKRMLTVEFHWLRDWSYGTQKLRIPPSNPVKSDSSSNNTRLINCETLELIRSGDILTWTTDDPEKRPLPSIELLEMQWVLNRLVALAGAADVSEEDLDREDMAGLETPVLTETEEEELEENDPYCEAEGSHIEESALSVGPISPAGENRPLLHQQRKKHRETTEGEDPLELRSRDLNVR</sequence>
<reference evidence="3" key="1">
    <citation type="submission" date="2016-12" db="EMBL/GenBank/DDBJ databases">
        <title>The genomes of Aspergillus section Nigri reveals drivers in fungal speciation.</title>
        <authorList>
            <consortium name="DOE Joint Genome Institute"/>
            <person name="Vesth T.C."/>
            <person name="Nybo J."/>
            <person name="Theobald S."/>
            <person name="Brandl J."/>
            <person name="Frisvad J.C."/>
            <person name="Nielsen K.F."/>
            <person name="Lyhne E.K."/>
            <person name="Kogle M.E."/>
            <person name="Kuo A."/>
            <person name="Riley R."/>
            <person name="Clum A."/>
            <person name="Nolan M."/>
            <person name="Lipzen A."/>
            <person name="Salamov A."/>
            <person name="Henrissat B."/>
            <person name="Wiebenga A."/>
            <person name="De Vries R.P."/>
            <person name="Grigoriev I.V."/>
            <person name="Mortensen U.H."/>
            <person name="Andersen M.R."/>
            <person name="Baker S.E."/>
        </authorList>
    </citation>
    <scope>NUCLEOTIDE SEQUENCE [LARGE SCALE GENOMIC DNA]</scope>
    <source>
        <strain evidence="3">CBS 115656</strain>
    </source>
</reference>
<gene>
    <name evidence="3" type="ORF">BO87DRAFT_463875</name>
</gene>
<dbReference type="InterPro" id="IPR003615">
    <property type="entry name" value="HNH_nuc"/>
</dbReference>
<protein>
    <recommendedName>
        <fullName evidence="2">HNH nuclease domain-containing protein</fullName>
    </recommendedName>
</protein>
<dbReference type="AlphaFoldDB" id="A0A318Y1U0"/>
<dbReference type="OrthoDB" id="5416097at2759"/>
<dbReference type="Pfam" id="PF13391">
    <property type="entry name" value="HNH_2"/>
    <property type="match status" value="1"/>
</dbReference>